<evidence type="ECO:0000313" key="3">
    <source>
        <dbReference type="Proteomes" id="UP000265520"/>
    </source>
</evidence>
<dbReference type="Pfam" id="PF13456">
    <property type="entry name" value="RVT_3"/>
    <property type="match status" value="1"/>
</dbReference>
<name>A0A392QED4_9FABA</name>
<dbReference type="PANTHER" id="PTHR47074">
    <property type="entry name" value="BNAC02G40300D PROTEIN"/>
    <property type="match status" value="1"/>
</dbReference>
<proteinExistence type="predicted"/>
<dbReference type="Gene3D" id="3.30.420.10">
    <property type="entry name" value="Ribonuclease H-like superfamily/Ribonuclease H"/>
    <property type="match status" value="1"/>
</dbReference>
<feature type="domain" description="RNase H type-1" evidence="1">
    <location>
        <begin position="2"/>
        <end position="78"/>
    </location>
</feature>
<dbReference type="PANTHER" id="PTHR47074:SF48">
    <property type="entry name" value="POLYNUCLEOTIDYL TRANSFERASE, RIBONUCLEASE H-LIKE SUPERFAMILY PROTEIN"/>
    <property type="match status" value="1"/>
</dbReference>
<protein>
    <submittedName>
        <fullName evidence="2">Pentatricopeptide repeat-containing protein</fullName>
    </submittedName>
</protein>
<dbReference type="GO" id="GO:0004523">
    <property type="term" value="F:RNA-DNA hybrid ribonuclease activity"/>
    <property type="evidence" value="ECO:0007669"/>
    <property type="project" value="InterPro"/>
</dbReference>
<organism evidence="2 3">
    <name type="scientific">Trifolium medium</name>
    <dbReference type="NCBI Taxonomy" id="97028"/>
    <lineage>
        <taxon>Eukaryota</taxon>
        <taxon>Viridiplantae</taxon>
        <taxon>Streptophyta</taxon>
        <taxon>Embryophyta</taxon>
        <taxon>Tracheophyta</taxon>
        <taxon>Spermatophyta</taxon>
        <taxon>Magnoliopsida</taxon>
        <taxon>eudicotyledons</taxon>
        <taxon>Gunneridae</taxon>
        <taxon>Pentapetalae</taxon>
        <taxon>rosids</taxon>
        <taxon>fabids</taxon>
        <taxon>Fabales</taxon>
        <taxon>Fabaceae</taxon>
        <taxon>Papilionoideae</taxon>
        <taxon>50 kb inversion clade</taxon>
        <taxon>NPAAA clade</taxon>
        <taxon>Hologalegina</taxon>
        <taxon>IRL clade</taxon>
        <taxon>Trifolieae</taxon>
        <taxon>Trifolium</taxon>
    </lineage>
</organism>
<dbReference type="InterPro" id="IPR052929">
    <property type="entry name" value="RNase_H-like_EbsB-rel"/>
</dbReference>
<dbReference type="AlphaFoldDB" id="A0A392QED4"/>
<keyword evidence="3" id="KW-1185">Reference proteome</keyword>
<sequence length="93" mass="10577">MGLLRALNWVNEMQITDMDFEMDCKRVVDSLYSSRTYNSDLGDILSDCRTILATSLVNSHVKFIRRQANDVAHKLARVATAQASFHNFIDIPT</sequence>
<accession>A0A392QED4</accession>
<reference evidence="2 3" key="1">
    <citation type="journal article" date="2018" name="Front. Plant Sci.">
        <title>Red Clover (Trifolium pratense) and Zigzag Clover (T. medium) - A Picture of Genomic Similarities and Differences.</title>
        <authorList>
            <person name="Dluhosova J."/>
            <person name="Istvanek J."/>
            <person name="Nedelnik J."/>
            <person name="Repkova J."/>
        </authorList>
    </citation>
    <scope>NUCLEOTIDE SEQUENCE [LARGE SCALE GENOMIC DNA]</scope>
    <source>
        <strain evidence="3">cv. 10/8</strain>
        <tissue evidence="2">Leaf</tissue>
    </source>
</reference>
<dbReference type="InterPro" id="IPR036397">
    <property type="entry name" value="RNaseH_sf"/>
</dbReference>
<comment type="caution">
    <text evidence="2">The sequence shown here is derived from an EMBL/GenBank/DDBJ whole genome shotgun (WGS) entry which is preliminary data.</text>
</comment>
<dbReference type="GO" id="GO:0003676">
    <property type="term" value="F:nucleic acid binding"/>
    <property type="evidence" value="ECO:0007669"/>
    <property type="project" value="InterPro"/>
</dbReference>
<feature type="non-terminal residue" evidence="2">
    <location>
        <position position="93"/>
    </location>
</feature>
<dbReference type="InterPro" id="IPR002156">
    <property type="entry name" value="RNaseH_domain"/>
</dbReference>
<dbReference type="Proteomes" id="UP000265520">
    <property type="component" value="Unassembled WGS sequence"/>
</dbReference>
<evidence type="ECO:0000313" key="2">
    <source>
        <dbReference type="EMBL" id="MCI22711.1"/>
    </source>
</evidence>
<evidence type="ECO:0000259" key="1">
    <source>
        <dbReference type="Pfam" id="PF13456"/>
    </source>
</evidence>
<dbReference type="EMBL" id="LXQA010131919">
    <property type="protein sequence ID" value="MCI22711.1"/>
    <property type="molecule type" value="Genomic_DNA"/>
</dbReference>